<dbReference type="GO" id="GO:0065002">
    <property type="term" value="P:intracellular protein transmembrane transport"/>
    <property type="evidence" value="ECO:0007669"/>
    <property type="project" value="UniProtKB-UniRule"/>
</dbReference>
<evidence type="ECO:0000313" key="16">
    <source>
        <dbReference type="Proteomes" id="UP000469949"/>
    </source>
</evidence>
<dbReference type="Gene3D" id="3.90.1440.10">
    <property type="entry name" value="SecA, preprotein cross-linking domain"/>
    <property type="match status" value="1"/>
</dbReference>
<dbReference type="InterPro" id="IPR000185">
    <property type="entry name" value="SecA"/>
</dbReference>
<dbReference type="InterPro" id="IPR014001">
    <property type="entry name" value="Helicase_ATP-bd"/>
</dbReference>
<evidence type="ECO:0000256" key="11">
    <source>
        <dbReference type="HAMAP-Rule" id="MF_01382"/>
    </source>
</evidence>
<feature type="binding site" evidence="11">
    <location>
        <position position="133"/>
    </location>
    <ligand>
        <name>ATP</name>
        <dbReference type="ChEBI" id="CHEBI:30616"/>
    </ligand>
</feature>
<keyword evidence="3 11" id="KW-0963">Cytoplasm</keyword>
<dbReference type="GO" id="GO:0005886">
    <property type="term" value="C:plasma membrane"/>
    <property type="evidence" value="ECO:0007669"/>
    <property type="project" value="UniProtKB-SubCell"/>
</dbReference>
<evidence type="ECO:0000256" key="9">
    <source>
        <dbReference type="ARBA" id="ARBA00023010"/>
    </source>
</evidence>
<keyword evidence="1 11" id="KW-0813">Transport</keyword>
<dbReference type="PANTHER" id="PTHR30612:SF0">
    <property type="entry name" value="CHLOROPLAST PROTEIN-TRANSPORTING ATPASE"/>
    <property type="match status" value="1"/>
</dbReference>
<dbReference type="GO" id="GO:0017038">
    <property type="term" value="P:protein import"/>
    <property type="evidence" value="ECO:0007669"/>
    <property type="project" value="InterPro"/>
</dbReference>
<evidence type="ECO:0000313" key="15">
    <source>
        <dbReference type="EMBL" id="KAB7784381.1"/>
    </source>
</evidence>
<keyword evidence="5 11" id="KW-0547">Nucleotide-binding</keyword>
<dbReference type="InterPro" id="IPR001650">
    <property type="entry name" value="Helicase_C-like"/>
</dbReference>
<dbReference type="GO" id="GO:0006605">
    <property type="term" value="P:protein targeting"/>
    <property type="evidence" value="ECO:0007669"/>
    <property type="project" value="UniProtKB-UniRule"/>
</dbReference>
<comment type="caution">
    <text evidence="15">The sequence shown here is derived from an EMBL/GenBank/DDBJ whole genome shotgun (WGS) entry which is preliminary data.</text>
</comment>
<keyword evidence="4" id="KW-0997">Cell inner membrane</keyword>
<proteinExistence type="inferred from homology"/>
<dbReference type="InterPro" id="IPR044722">
    <property type="entry name" value="SecA_SF2_C"/>
</dbReference>
<dbReference type="InterPro" id="IPR027417">
    <property type="entry name" value="P-loop_NTPase"/>
</dbReference>
<dbReference type="CDD" id="cd18803">
    <property type="entry name" value="SF2_C_secA"/>
    <property type="match status" value="1"/>
</dbReference>
<evidence type="ECO:0000256" key="8">
    <source>
        <dbReference type="ARBA" id="ARBA00022967"/>
    </source>
</evidence>
<dbReference type="Proteomes" id="UP000469949">
    <property type="component" value="Unassembled WGS sequence"/>
</dbReference>
<evidence type="ECO:0000256" key="2">
    <source>
        <dbReference type="ARBA" id="ARBA00022475"/>
    </source>
</evidence>
<dbReference type="CDD" id="cd17928">
    <property type="entry name" value="DEXDc_SecA"/>
    <property type="match status" value="1"/>
</dbReference>
<dbReference type="RefSeq" id="WP_152277088.1">
    <property type="nucleotide sequence ID" value="NZ_WEKV01000010.1"/>
</dbReference>
<dbReference type="InterPro" id="IPR020937">
    <property type="entry name" value="SecA_CS"/>
</dbReference>
<feature type="binding site" evidence="11">
    <location>
        <begin position="151"/>
        <end position="155"/>
    </location>
    <ligand>
        <name>ATP</name>
        <dbReference type="ChEBI" id="CHEBI:30616"/>
    </ligand>
</feature>
<gene>
    <name evidence="11" type="primary">secA</name>
    <name evidence="15" type="ORF">F8B43_2414</name>
</gene>
<comment type="subunit">
    <text evidence="11">Monomer and homodimer. Part of the essential Sec protein translocation apparatus which comprises SecA, SecYEG and auxiliary proteins SecDF-YajC and YidC.</text>
</comment>
<dbReference type="PROSITE" id="PS51196">
    <property type="entry name" value="SECA_MOTOR_DEAD"/>
    <property type="match status" value="1"/>
</dbReference>
<dbReference type="InterPro" id="IPR011115">
    <property type="entry name" value="SecA_DEAD"/>
</dbReference>
<feature type="binding site" evidence="11">
    <location>
        <position position="565"/>
    </location>
    <ligand>
        <name>ATP</name>
        <dbReference type="ChEBI" id="CHEBI:30616"/>
    </ligand>
</feature>
<dbReference type="SUPFAM" id="SSF52540">
    <property type="entry name" value="P-loop containing nucleoside triphosphate hydrolases"/>
    <property type="match status" value="2"/>
</dbReference>
<evidence type="ECO:0000256" key="7">
    <source>
        <dbReference type="ARBA" id="ARBA00022927"/>
    </source>
</evidence>
<comment type="catalytic activity">
    <reaction evidence="11">
        <text>ATP + H2O + cellular proteinSide 1 = ADP + phosphate + cellular proteinSide 2.</text>
        <dbReference type="EC" id="7.4.2.8"/>
    </reaction>
</comment>
<dbReference type="InterPro" id="IPR014018">
    <property type="entry name" value="SecA_motor_DEAD"/>
</dbReference>
<feature type="domain" description="Helicase C-terminal" evidence="13">
    <location>
        <begin position="490"/>
        <end position="652"/>
    </location>
</feature>
<dbReference type="PRINTS" id="PR00906">
    <property type="entry name" value="SECA"/>
</dbReference>
<dbReference type="AlphaFoldDB" id="A0A833J6S8"/>
<dbReference type="EMBL" id="WEKV01000010">
    <property type="protein sequence ID" value="KAB7784381.1"/>
    <property type="molecule type" value="Genomic_DNA"/>
</dbReference>
<reference evidence="15 16" key="1">
    <citation type="submission" date="2019-10" db="EMBL/GenBank/DDBJ databases">
        <title>Draft Genome Sequence of the Caffeine Degrading Methylotroph Methylorubrum populi PINKEL.</title>
        <authorList>
            <person name="Dawson S.C."/>
            <person name="Zhang X."/>
            <person name="Wright M.E."/>
            <person name="Sharma G."/>
            <person name="Langner J.T."/>
            <person name="Ditty J.L."/>
            <person name="Subuyuj G.A."/>
        </authorList>
    </citation>
    <scope>NUCLEOTIDE SEQUENCE [LARGE SCALE GENOMIC DNA]</scope>
    <source>
        <strain evidence="15 16">Pinkel</strain>
    </source>
</reference>
<keyword evidence="9 11" id="KW-0811">Translocation</keyword>
<sequence length="685" mass="74757">MSDPLALPSGLAPAGDLAPTGTAFRLPPVRAYSERKPLKASRLDQAAAKVVGRVRVGFAGWAARRYARIARNALARSEEIAALSEAALHLRIQAITAALRARKTFRDADIAEAFALIREMSGRVKGQRHYGVQMMGAAALLDGRIAQMATGEGKTLTATLAAGAAALAGLSVHVVTVNDYLAERDAEEMRPLYAALGLTVGVIKEKQEQPERAQAYACHITYCTNKDLAFDYLRDRIALGQRASDVRLKLENMHARASRLAQLRLRGLHFAIVDEADSVLIDEARTPLIISSPAGSQFGTEVLARAMEIAGALSSPEDYRIEAAEHRIVLTDPGRERIAELAESEAPGQDSAWRGRVTREGLVRQALSALHLFHRDEHYILRDGKVVIVDANTGRVMPDRSWSDGLHQMVEHKEGCDLSGARSTLARMTYQRFFRRYPRLSGMTGTTRGVAAEFWTVYRLPVVRIPTHRPVQRRHLPDEVLPDEAAKWQRVTARIAELHGRGCPVLVGTRSVGSSARASAYLTEAGLPHTVLSAAQDGQEAAIVGQAGQHGRITVATNMAGRGTDIKLGPGIAELGGLHVIMVERQDARRIDDQLAGRSGRQGEPGCFQAILSLDDPLMESGLIGRGLARRIMALLGPKHGQAFGRRLLRHAQRRTEHLHGRMRADLLHSDQMQDRILAFAGHAE</sequence>
<comment type="subcellular location">
    <subcellularLocation>
        <location evidence="11">Cell membrane</location>
        <topology evidence="11">Peripheral membrane protein</topology>
        <orientation evidence="11">Cytoplasmic side</orientation>
    </subcellularLocation>
    <subcellularLocation>
        <location evidence="11">Cytoplasm</location>
    </subcellularLocation>
    <text evidence="11">Distribution is 50-50.</text>
</comment>
<dbReference type="GO" id="GO:0031522">
    <property type="term" value="C:cell envelope Sec protein transport complex"/>
    <property type="evidence" value="ECO:0007669"/>
    <property type="project" value="TreeGrafter"/>
</dbReference>
<accession>A0A833J6S8</accession>
<comment type="function">
    <text evidence="11">Part of the Sec protein translocase complex. Interacts with the SecYEG preprotein conducting channel. Has a central role in coupling the hydrolysis of ATP to the transfer of proteins into and across the cell membrane, serving both as a receptor for the preprotein-SecB complex and as an ATP-driven molecular motor driving the stepwise translocation of polypeptide chains across the membrane.</text>
</comment>
<dbReference type="GO" id="GO:0008564">
    <property type="term" value="F:protein-exporting ATPase activity"/>
    <property type="evidence" value="ECO:0007669"/>
    <property type="project" value="UniProtKB-EC"/>
</dbReference>
<evidence type="ECO:0000256" key="10">
    <source>
        <dbReference type="ARBA" id="ARBA00023136"/>
    </source>
</evidence>
<feature type="domain" description="Helicase ATP-binding" evidence="12">
    <location>
        <begin position="135"/>
        <end position="313"/>
    </location>
</feature>
<evidence type="ECO:0000259" key="13">
    <source>
        <dbReference type="PROSITE" id="PS51194"/>
    </source>
</evidence>
<dbReference type="SMART" id="SM00958">
    <property type="entry name" value="SecA_PP_bind"/>
    <property type="match status" value="1"/>
</dbReference>
<name>A0A833J6S8_9HYPH</name>
<dbReference type="FunFam" id="3.40.50.300:FF:000429">
    <property type="entry name" value="Preprotein translocase subunit SecA"/>
    <property type="match status" value="1"/>
</dbReference>
<dbReference type="Pfam" id="PF01043">
    <property type="entry name" value="SecA_PP_bind"/>
    <property type="match status" value="1"/>
</dbReference>
<dbReference type="Pfam" id="PF21090">
    <property type="entry name" value="P-loop_SecA"/>
    <property type="match status" value="2"/>
</dbReference>
<evidence type="ECO:0000256" key="3">
    <source>
        <dbReference type="ARBA" id="ARBA00022490"/>
    </source>
</evidence>
<dbReference type="GO" id="GO:0043952">
    <property type="term" value="P:protein transport by the Sec complex"/>
    <property type="evidence" value="ECO:0007669"/>
    <property type="project" value="TreeGrafter"/>
</dbReference>
<dbReference type="SUPFAM" id="SSF81767">
    <property type="entry name" value="Pre-protein crosslinking domain of SecA"/>
    <property type="match status" value="1"/>
</dbReference>
<dbReference type="Gene3D" id="3.40.50.300">
    <property type="entry name" value="P-loop containing nucleotide triphosphate hydrolases"/>
    <property type="match status" value="2"/>
</dbReference>
<dbReference type="EC" id="7.4.2.8" evidence="11"/>
<protein>
    <recommendedName>
        <fullName evidence="11">Protein translocase subunit SecA</fullName>
        <ecNumber evidence="11">7.4.2.8</ecNumber>
    </recommendedName>
</protein>
<evidence type="ECO:0000256" key="5">
    <source>
        <dbReference type="ARBA" id="ARBA00022741"/>
    </source>
</evidence>
<organism evidence="15 16">
    <name type="scientific">Methylorubrum populi</name>
    <dbReference type="NCBI Taxonomy" id="223967"/>
    <lineage>
        <taxon>Bacteria</taxon>
        <taxon>Pseudomonadati</taxon>
        <taxon>Pseudomonadota</taxon>
        <taxon>Alphaproteobacteria</taxon>
        <taxon>Hyphomicrobiales</taxon>
        <taxon>Methylobacteriaceae</taxon>
        <taxon>Methylorubrum</taxon>
    </lineage>
</organism>
<dbReference type="GO" id="GO:0005524">
    <property type="term" value="F:ATP binding"/>
    <property type="evidence" value="ECO:0007669"/>
    <property type="project" value="UniProtKB-UniRule"/>
</dbReference>
<keyword evidence="8 11" id="KW-1278">Translocase</keyword>
<keyword evidence="7 11" id="KW-0653">Protein transport</keyword>
<evidence type="ECO:0000256" key="4">
    <source>
        <dbReference type="ARBA" id="ARBA00022519"/>
    </source>
</evidence>
<dbReference type="PROSITE" id="PS51192">
    <property type="entry name" value="HELICASE_ATP_BIND_1"/>
    <property type="match status" value="1"/>
</dbReference>
<evidence type="ECO:0000259" key="12">
    <source>
        <dbReference type="PROSITE" id="PS51192"/>
    </source>
</evidence>
<keyword evidence="6 11" id="KW-0067">ATP-binding</keyword>
<dbReference type="PANTHER" id="PTHR30612">
    <property type="entry name" value="SECA INNER MEMBRANE COMPONENT OF SEC PROTEIN SECRETION SYSTEM"/>
    <property type="match status" value="1"/>
</dbReference>
<dbReference type="HAMAP" id="MF_01382">
    <property type="entry name" value="SecA"/>
    <property type="match status" value="1"/>
</dbReference>
<comment type="similarity">
    <text evidence="11">Belongs to the SecA family.</text>
</comment>
<keyword evidence="10 11" id="KW-0472">Membrane</keyword>
<dbReference type="Pfam" id="PF07517">
    <property type="entry name" value="SecA_DEAD"/>
    <property type="match status" value="1"/>
</dbReference>
<feature type="domain" description="SecA family profile" evidence="14">
    <location>
        <begin position="48"/>
        <end position="645"/>
    </location>
</feature>
<dbReference type="GO" id="GO:0005829">
    <property type="term" value="C:cytosol"/>
    <property type="evidence" value="ECO:0007669"/>
    <property type="project" value="TreeGrafter"/>
</dbReference>
<keyword evidence="2 11" id="KW-1003">Cell membrane</keyword>
<evidence type="ECO:0000259" key="14">
    <source>
        <dbReference type="PROSITE" id="PS51196"/>
    </source>
</evidence>
<evidence type="ECO:0000256" key="6">
    <source>
        <dbReference type="ARBA" id="ARBA00022840"/>
    </source>
</evidence>
<dbReference type="InterPro" id="IPR011130">
    <property type="entry name" value="SecA_preprotein_X-link_dom"/>
</dbReference>
<evidence type="ECO:0000256" key="1">
    <source>
        <dbReference type="ARBA" id="ARBA00022448"/>
    </source>
</evidence>
<dbReference type="InterPro" id="IPR036670">
    <property type="entry name" value="SecA_X-link_sf"/>
</dbReference>
<dbReference type="SMART" id="SM00957">
    <property type="entry name" value="SecA_DEAD"/>
    <property type="match status" value="1"/>
</dbReference>
<dbReference type="PROSITE" id="PS01312">
    <property type="entry name" value="SECA"/>
    <property type="match status" value="1"/>
</dbReference>
<dbReference type="PROSITE" id="PS51194">
    <property type="entry name" value="HELICASE_CTER"/>
    <property type="match status" value="1"/>
</dbReference>